<dbReference type="PANTHER" id="PTHR45889">
    <property type="entry name" value="IG-LIKE DOMAIN-CONTAINING PROTEIN"/>
    <property type="match status" value="1"/>
</dbReference>
<keyword evidence="5" id="KW-1185">Reference proteome</keyword>
<dbReference type="GeneTree" id="ENSGT00940000156881"/>
<evidence type="ECO:0000256" key="2">
    <source>
        <dbReference type="ARBA" id="ARBA00023319"/>
    </source>
</evidence>
<dbReference type="SUPFAM" id="SSF48726">
    <property type="entry name" value="Immunoglobulin"/>
    <property type="match status" value="2"/>
</dbReference>
<evidence type="ECO:0000313" key="4">
    <source>
        <dbReference type="Ensembl" id="ENSSTUP00000016448.1"/>
    </source>
</evidence>
<dbReference type="InterPro" id="IPR013162">
    <property type="entry name" value="CD80_C2-set"/>
</dbReference>
<dbReference type="PROSITE" id="PS50835">
    <property type="entry name" value="IG_LIKE"/>
    <property type="match status" value="1"/>
</dbReference>
<accession>A0A673X4T2</accession>
<evidence type="ECO:0000259" key="3">
    <source>
        <dbReference type="PROSITE" id="PS50835"/>
    </source>
</evidence>
<dbReference type="InterPro" id="IPR003006">
    <property type="entry name" value="Ig/MHC_CS"/>
</dbReference>
<dbReference type="AlphaFoldDB" id="A0A673X4T2"/>
<organism evidence="4 5">
    <name type="scientific">Salmo trutta</name>
    <name type="common">Brown trout</name>
    <dbReference type="NCBI Taxonomy" id="8032"/>
    <lineage>
        <taxon>Eukaryota</taxon>
        <taxon>Metazoa</taxon>
        <taxon>Chordata</taxon>
        <taxon>Craniata</taxon>
        <taxon>Vertebrata</taxon>
        <taxon>Euteleostomi</taxon>
        <taxon>Actinopterygii</taxon>
        <taxon>Neopterygii</taxon>
        <taxon>Teleostei</taxon>
        <taxon>Protacanthopterygii</taxon>
        <taxon>Salmoniformes</taxon>
        <taxon>Salmonidae</taxon>
        <taxon>Salmoninae</taxon>
        <taxon>Salmo</taxon>
    </lineage>
</organism>
<dbReference type="Ensembl" id="ENSSTUT00000017341.1">
    <property type="protein sequence ID" value="ENSSTUP00000016448.1"/>
    <property type="gene ID" value="ENSSTUG00000007257.1"/>
</dbReference>
<dbReference type="InterPro" id="IPR036179">
    <property type="entry name" value="Ig-like_dom_sf"/>
</dbReference>
<evidence type="ECO:0000313" key="5">
    <source>
        <dbReference type="Proteomes" id="UP000472277"/>
    </source>
</evidence>
<sequence length="259" mass="27930">MGLRSGLCADQSSSSTPISTNHFCMDLALCTVRSTVTVIGLYGETIEVPCNNGAAKPKDLIFTKWKYEMDGGTYRDLLVKQAHKEEAQIQAMDGYKDRVSIAANSSLMIQGGSLVDQRTFTCMVVYGSNLDEHRVKVLVHKKPLPPQLKDKAKELENGKLTSLGVCMAADANPAAVIMWSKNGKQLVADGKTIIITPSVKMDPSTGLSSTTSVLQYTAVKSDVGAKFTCTAEHSLETQVSSPETFIIHCEWSTPPPGGL</sequence>
<dbReference type="Gene3D" id="2.60.40.10">
    <property type="entry name" value="Immunoglobulins"/>
    <property type="match status" value="2"/>
</dbReference>
<keyword evidence="1" id="KW-1015">Disulfide bond</keyword>
<reference evidence="4" key="1">
    <citation type="submission" date="2025-08" db="UniProtKB">
        <authorList>
            <consortium name="Ensembl"/>
        </authorList>
    </citation>
    <scope>IDENTIFICATION</scope>
</reference>
<dbReference type="Pfam" id="PF08205">
    <property type="entry name" value="C2-set_2"/>
    <property type="match status" value="1"/>
</dbReference>
<protein>
    <submittedName>
        <fullName evidence="4">Activated leukocyte cell adhesion molecule a</fullName>
    </submittedName>
</protein>
<dbReference type="PANTHER" id="PTHR45889:SF8">
    <property type="entry name" value="IG-LIKE DOMAIN-CONTAINING PROTEIN"/>
    <property type="match status" value="1"/>
</dbReference>
<proteinExistence type="predicted"/>
<feature type="domain" description="Ig-like" evidence="3">
    <location>
        <begin position="146"/>
        <end position="240"/>
    </location>
</feature>
<name>A0A673X4T2_SALTR</name>
<keyword evidence="2" id="KW-0393">Immunoglobulin domain</keyword>
<dbReference type="PROSITE" id="PS00290">
    <property type="entry name" value="IG_MHC"/>
    <property type="match status" value="1"/>
</dbReference>
<dbReference type="Proteomes" id="UP000472277">
    <property type="component" value="Chromosome 19"/>
</dbReference>
<gene>
    <name evidence="4" type="primary">alcama</name>
</gene>
<dbReference type="InterPro" id="IPR007110">
    <property type="entry name" value="Ig-like_dom"/>
</dbReference>
<reference evidence="4" key="2">
    <citation type="submission" date="2025-09" db="UniProtKB">
        <authorList>
            <consortium name="Ensembl"/>
        </authorList>
    </citation>
    <scope>IDENTIFICATION</scope>
</reference>
<evidence type="ECO:0000256" key="1">
    <source>
        <dbReference type="ARBA" id="ARBA00023157"/>
    </source>
</evidence>
<dbReference type="InterPro" id="IPR013783">
    <property type="entry name" value="Ig-like_fold"/>
</dbReference>